<name>A0A1B6E372_9HEMI</name>
<feature type="non-terminal residue" evidence="1">
    <location>
        <position position="130"/>
    </location>
</feature>
<evidence type="ECO:0000313" key="1">
    <source>
        <dbReference type="EMBL" id="JAS32349.1"/>
    </source>
</evidence>
<proteinExistence type="predicted"/>
<dbReference type="AlphaFoldDB" id="A0A1B6E372"/>
<protein>
    <submittedName>
        <fullName evidence="1">Uncharacterized protein</fullName>
    </submittedName>
</protein>
<organism evidence="1">
    <name type="scientific">Clastoptera arizonana</name>
    <name type="common">Arizona spittle bug</name>
    <dbReference type="NCBI Taxonomy" id="38151"/>
    <lineage>
        <taxon>Eukaryota</taxon>
        <taxon>Metazoa</taxon>
        <taxon>Ecdysozoa</taxon>
        <taxon>Arthropoda</taxon>
        <taxon>Hexapoda</taxon>
        <taxon>Insecta</taxon>
        <taxon>Pterygota</taxon>
        <taxon>Neoptera</taxon>
        <taxon>Paraneoptera</taxon>
        <taxon>Hemiptera</taxon>
        <taxon>Auchenorrhyncha</taxon>
        <taxon>Cercopoidea</taxon>
        <taxon>Clastopteridae</taxon>
        <taxon>Clastoptera</taxon>
    </lineage>
</organism>
<feature type="non-terminal residue" evidence="1">
    <location>
        <position position="1"/>
    </location>
</feature>
<gene>
    <name evidence="1" type="ORF">g.4081</name>
</gene>
<sequence length="130" mass="14986">EISNIDDAAVKKVDVETNFKVAKSKDYNEYTITDLEEKPNNNIKKEDKLTNNLLKEKMSIDIAEEEKEGHTETTLNKIKNEDKEKDIPNDLINENILVDIKTENKTDLETSLIEVENKSNSKEIIYVDTK</sequence>
<accession>A0A1B6E372</accession>
<dbReference type="EMBL" id="GEDC01004949">
    <property type="protein sequence ID" value="JAS32349.1"/>
    <property type="molecule type" value="Transcribed_RNA"/>
</dbReference>
<reference evidence="1" key="1">
    <citation type="submission" date="2015-12" db="EMBL/GenBank/DDBJ databases">
        <title>De novo transcriptome assembly of four potential Pierce s Disease insect vectors from Arizona vineyards.</title>
        <authorList>
            <person name="Tassone E.E."/>
        </authorList>
    </citation>
    <scope>NUCLEOTIDE SEQUENCE</scope>
</reference>